<evidence type="ECO:0000256" key="2">
    <source>
        <dbReference type="ARBA" id="ARBA00006213"/>
    </source>
</evidence>
<dbReference type="OrthoDB" id="1907510at2759"/>
<keyword evidence="3" id="KW-0813">Transport</keyword>
<evidence type="ECO:0000256" key="7">
    <source>
        <dbReference type="SAM" id="Phobius"/>
    </source>
</evidence>
<evidence type="ECO:0000256" key="1">
    <source>
        <dbReference type="ARBA" id="ARBA00004370"/>
    </source>
</evidence>
<dbReference type="GO" id="GO:0016020">
    <property type="term" value="C:membrane"/>
    <property type="evidence" value="ECO:0007669"/>
    <property type="project" value="UniProtKB-SubCell"/>
</dbReference>
<dbReference type="Pfam" id="PF16913">
    <property type="entry name" value="PUNUT"/>
    <property type="match status" value="1"/>
</dbReference>
<proteinExistence type="inferred from homology"/>
<keyword evidence="9" id="KW-1185">Reference proteome</keyword>
<evidence type="ECO:0000256" key="5">
    <source>
        <dbReference type="ARBA" id="ARBA00022989"/>
    </source>
</evidence>
<comment type="similarity">
    <text evidence="2">Belongs to the purine permeases (TC 2.A.7.14) family.</text>
</comment>
<name>A0A7J7P018_9MAGN</name>
<feature type="transmembrane region" description="Helical" evidence="7">
    <location>
        <begin position="46"/>
        <end position="68"/>
    </location>
</feature>
<evidence type="ECO:0000256" key="3">
    <source>
        <dbReference type="ARBA" id="ARBA00022448"/>
    </source>
</evidence>
<comment type="subcellular location">
    <subcellularLocation>
        <location evidence="1">Membrane</location>
    </subcellularLocation>
</comment>
<dbReference type="InterPro" id="IPR030182">
    <property type="entry name" value="PUP_plant"/>
</dbReference>
<dbReference type="EMBL" id="JACGCM010000385">
    <property type="protein sequence ID" value="KAF6172781.1"/>
    <property type="molecule type" value="Genomic_DNA"/>
</dbReference>
<evidence type="ECO:0000313" key="8">
    <source>
        <dbReference type="EMBL" id="KAF6172781.1"/>
    </source>
</evidence>
<organism evidence="8 9">
    <name type="scientific">Kingdonia uniflora</name>
    <dbReference type="NCBI Taxonomy" id="39325"/>
    <lineage>
        <taxon>Eukaryota</taxon>
        <taxon>Viridiplantae</taxon>
        <taxon>Streptophyta</taxon>
        <taxon>Embryophyta</taxon>
        <taxon>Tracheophyta</taxon>
        <taxon>Spermatophyta</taxon>
        <taxon>Magnoliopsida</taxon>
        <taxon>Ranunculales</taxon>
        <taxon>Circaeasteraceae</taxon>
        <taxon>Kingdonia</taxon>
    </lineage>
</organism>
<keyword evidence="4 7" id="KW-0812">Transmembrane</keyword>
<gene>
    <name evidence="8" type="ORF">GIB67_030176</name>
</gene>
<dbReference type="AlphaFoldDB" id="A0A7J7P018"/>
<evidence type="ECO:0000313" key="9">
    <source>
        <dbReference type="Proteomes" id="UP000541444"/>
    </source>
</evidence>
<evidence type="ECO:0000256" key="4">
    <source>
        <dbReference type="ARBA" id="ARBA00022692"/>
    </source>
</evidence>
<protein>
    <submittedName>
        <fullName evidence="8">Uncharacterized protein</fullName>
    </submittedName>
</protein>
<dbReference type="Proteomes" id="UP000541444">
    <property type="component" value="Unassembled WGS sequence"/>
</dbReference>
<dbReference type="GO" id="GO:0015211">
    <property type="term" value="F:purine nucleoside transmembrane transporter activity"/>
    <property type="evidence" value="ECO:0007669"/>
    <property type="project" value="InterPro"/>
</dbReference>
<feature type="transmembrane region" description="Helical" evidence="7">
    <location>
        <begin position="80"/>
        <end position="100"/>
    </location>
</feature>
<dbReference type="PANTHER" id="PTHR31376">
    <property type="entry name" value="OS09G0467300 PROTEIN-RELATED"/>
    <property type="match status" value="1"/>
</dbReference>
<dbReference type="GO" id="GO:0005345">
    <property type="term" value="F:purine nucleobase transmembrane transporter activity"/>
    <property type="evidence" value="ECO:0007669"/>
    <property type="project" value="UniProtKB-ARBA"/>
</dbReference>
<evidence type="ECO:0000256" key="6">
    <source>
        <dbReference type="ARBA" id="ARBA00023136"/>
    </source>
</evidence>
<feature type="transmembrane region" description="Helical" evidence="7">
    <location>
        <begin position="115"/>
        <end position="133"/>
    </location>
</feature>
<keyword evidence="5 7" id="KW-1133">Transmembrane helix</keyword>
<sequence>MAEVQELQLHIRAIEDLKVTADATPSSNDATTTNQPILPIYIRYKWWLLVALYTFFLIVGNTAGTLLGRLYFENGGNSKWLATLVQSAGFPLLLPFYLFLSSPNTPKTTPFTPKISPSLSTLAILYVSIGLLASGDN</sequence>
<accession>A0A7J7P018</accession>
<dbReference type="PANTHER" id="PTHR31376:SF17">
    <property type="entry name" value="PURINE PERMEASE 21-RELATED"/>
    <property type="match status" value="1"/>
</dbReference>
<reference evidence="8 9" key="1">
    <citation type="journal article" date="2020" name="IScience">
        <title>Genome Sequencing of the Endangered Kingdonia uniflora (Circaeasteraceae, Ranunculales) Reveals Potential Mechanisms of Evolutionary Specialization.</title>
        <authorList>
            <person name="Sun Y."/>
            <person name="Deng T."/>
            <person name="Zhang A."/>
            <person name="Moore M.J."/>
            <person name="Landis J.B."/>
            <person name="Lin N."/>
            <person name="Zhang H."/>
            <person name="Zhang X."/>
            <person name="Huang J."/>
            <person name="Zhang X."/>
            <person name="Sun H."/>
            <person name="Wang H."/>
        </authorList>
    </citation>
    <scope>NUCLEOTIDE SEQUENCE [LARGE SCALE GENOMIC DNA]</scope>
    <source>
        <strain evidence="8">TB1705</strain>
        <tissue evidence="8">Leaf</tissue>
    </source>
</reference>
<keyword evidence="6 7" id="KW-0472">Membrane</keyword>
<comment type="caution">
    <text evidence="8">The sequence shown here is derived from an EMBL/GenBank/DDBJ whole genome shotgun (WGS) entry which is preliminary data.</text>
</comment>